<keyword evidence="10" id="KW-0472">Membrane</keyword>
<protein>
    <recommendedName>
        <fullName evidence="4">CCR4-NOT transcription complex subunit 11</fullName>
    </recommendedName>
</protein>
<proteinExistence type="inferred from homology"/>
<feature type="transmembrane region" description="Helical" evidence="10">
    <location>
        <begin position="80"/>
        <end position="96"/>
    </location>
</feature>
<comment type="subcellular location">
    <subcellularLocation>
        <location evidence="2">Cytoplasm</location>
    </subcellularLocation>
    <subcellularLocation>
        <location evidence="1">Nucleus</location>
    </subcellularLocation>
</comment>
<dbReference type="PANTHER" id="PTHR15975:SF0">
    <property type="entry name" value="CCR4-NOT TRANSCRIPTION COMPLEX SUBUNIT 11"/>
    <property type="match status" value="1"/>
</dbReference>
<evidence type="ECO:0000256" key="5">
    <source>
        <dbReference type="ARBA" id="ARBA00022490"/>
    </source>
</evidence>
<comment type="similarity">
    <text evidence="3">Belongs to the CNOT11 family.</text>
</comment>
<evidence type="ECO:0000256" key="2">
    <source>
        <dbReference type="ARBA" id="ARBA00004496"/>
    </source>
</evidence>
<dbReference type="InterPro" id="IPR019312">
    <property type="entry name" value="CNOT11"/>
</dbReference>
<sequence length="98" mass="10971">MLKEQDLCIAGVGGKQSNHCSGGFAQTYEFQSDYQVLVNMEMSLNSMEVVNQLITAIDLPTEFVHTYISNCISSFQNIKVRLYVLTLCVIFMVAALRP</sequence>
<keyword evidence="7" id="KW-0943">RNA-mediated gene silencing</keyword>
<evidence type="ECO:0000256" key="7">
    <source>
        <dbReference type="ARBA" id="ARBA00023158"/>
    </source>
</evidence>
<evidence type="ECO:0000256" key="6">
    <source>
        <dbReference type="ARBA" id="ARBA00023015"/>
    </source>
</evidence>
<organism evidence="11 12">
    <name type="scientific">Sphagnum jensenii</name>
    <dbReference type="NCBI Taxonomy" id="128206"/>
    <lineage>
        <taxon>Eukaryota</taxon>
        <taxon>Viridiplantae</taxon>
        <taxon>Streptophyta</taxon>
        <taxon>Embryophyta</taxon>
        <taxon>Bryophyta</taxon>
        <taxon>Sphagnophytina</taxon>
        <taxon>Sphagnopsida</taxon>
        <taxon>Sphagnales</taxon>
        <taxon>Sphagnaceae</taxon>
        <taxon>Sphagnum</taxon>
    </lineage>
</organism>
<keyword evidence="12" id="KW-1185">Reference proteome</keyword>
<dbReference type="Proteomes" id="UP001497522">
    <property type="component" value="Chromosome 13"/>
</dbReference>
<evidence type="ECO:0000313" key="11">
    <source>
        <dbReference type="EMBL" id="CAK9862609.1"/>
    </source>
</evidence>
<dbReference type="Pfam" id="PF10155">
    <property type="entry name" value="CNOT11"/>
    <property type="match status" value="1"/>
</dbReference>
<keyword evidence="8" id="KW-0804">Transcription</keyword>
<dbReference type="PANTHER" id="PTHR15975">
    <property type="entry name" value="CCR4-NOT TRANSCRIPTION COMPLEX SUBUNIT 11"/>
    <property type="match status" value="1"/>
</dbReference>
<keyword evidence="6" id="KW-0805">Transcription regulation</keyword>
<accession>A0ABP1AJ89</accession>
<reference evidence="11" key="1">
    <citation type="submission" date="2024-03" db="EMBL/GenBank/DDBJ databases">
        <authorList>
            <consortium name="ELIXIR-Norway"/>
            <consortium name="Elixir Norway"/>
        </authorList>
    </citation>
    <scope>NUCLEOTIDE SEQUENCE</scope>
</reference>
<evidence type="ECO:0000256" key="8">
    <source>
        <dbReference type="ARBA" id="ARBA00023163"/>
    </source>
</evidence>
<evidence type="ECO:0000256" key="3">
    <source>
        <dbReference type="ARBA" id="ARBA00008030"/>
    </source>
</evidence>
<evidence type="ECO:0000256" key="10">
    <source>
        <dbReference type="SAM" id="Phobius"/>
    </source>
</evidence>
<dbReference type="EMBL" id="OZ023714">
    <property type="protein sequence ID" value="CAK9862609.1"/>
    <property type="molecule type" value="Genomic_DNA"/>
</dbReference>
<evidence type="ECO:0000256" key="9">
    <source>
        <dbReference type="ARBA" id="ARBA00023242"/>
    </source>
</evidence>
<evidence type="ECO:0000313" key="12">
    <source>
        <dbReference type="Proteomes" id="UP001497522"/>
    </source>
</evidence>
<keyword evidence="10" id="KW-0812">Transmembrane</keyword>
<keyword evidence="9" id="KW-0539">Nucleus</keyword>
<keyword evidence="5" id="KW-0963">Cytoplasm</keyword>
<gene>
    <name evidence="11" type="ORF">CSSPJE1EN2_LOCUS5604</name>
</gene>
<name>A0ABP1AJ89_9BRYO</name>
<keyword evidence="10" id="KW-1133">Transmembrane helix</keyword>
<evidence type="ECO:0000256" key="4">
    <source>
        <dbReference type="ARBA" id="ARBA00014872"/>
    </source>
</evidence>
<evidence type="ECO:0000256" key="1">
    <source>
        <dbReference type="ARBA" id="ARBA00004123"/>
    </source>
</evidence>